<organism evidence="9 10">
    <name type="scientific">Cryphonectria parasitica (strain ATCC 38755 / EP155)</name>
    <dbReference type="NCBI Taxonomy" id="660469"/>
    <lineage>
        <taxon>Eukaryota</taxon>
        <taxon>Fungi</taxon>
        <taxon>Dikarya</taxon>
        <taxon>Ascomycota</taxon>
        <taxon>Pezizomycotina</taxon>
        <taxon>Sordariomycetes</taxon>
        <taxon>Sordariomycetidae</taxon>
        <taxon>Diaporthales</taxon>
        <taxon>Cryphonectriaceae</taxon>
        <taxon>Cryphonectria-Endothia species complex</taxon>
        <taxon>Cryphonectria</taxon>
    </lineage>
</organism>
<dbReference type="Gene3D" id="3.90.70.10">
    <property type="entry name" value="Cysteine proteinases"/>
    <property type="match status" value="2"/>
</dbReference>
<dbReference type="GO" id="GO:0061136">
    <property type="term" value="P:regulation of proteasomal protein catabolic process"/>
    <property type="evidence" value="ECO:0007669"/>
    <property type="project" value="TreeGrafter"/>
</dbReference>
<dbReference type="SUPFAM" id="SSF54001">
    <property type="entry name" value="Cysteine proteinases"/>
    <property type="match status" value="1"/>
</dbReference>
<feature type="compositionally biased region" description="Basic and acidic residues" evidence="7">
    <location>
        <begin position="858"/>
        <end position="869"/>
    </location>
</feature>
<evidence type="ECO:0000256" key="7">
    <source>
        <dbReference type="SAM" id="MobiDB-lite"/>
    </source>
</evidence>
<feature type="compositionally biased region" description="Basic and acidic residues" evidence="7">
    <location>
        <begin position="726"/>
        <end position="735"/>
    </location>
</feature>
<dbReference type="OrthoDB" id="2420415at2759"/>
<feature type="compositionally biased region" description="Polar residues" evidence="7">
    <location>
        <begin position="1604"/>
        <end position="1645"/>
    </location>
</feature>
<feature type="compositionally biased region" description="Polar residues" evidence="7">
    <location>
        <begin position="44"/>
        <end position="54"/>
    </location>
</feature>
<keyword evidence="4" id="KW-0833">Ubl conjugation pathway</keyword>
<feature type="compositionally biased region" description="Basic and acidic residues" evidence="7">
    <location>
        <begin position="1478"/>
        <end position="1499"/>
    </location>
</feature>
<feature type="compositionally biased region" description="Polar residues" evidence="7">
    <location>
        <begin position="1298"/>
        <end position="1308"/>
    </location>
</feature>
<evidence type="ECO:0000256" key="2">
    <source>
        <dbReference type="ARBA" id="ARBA00012759"/>
    </source>
</evidence>
<evidence type="ECO:0000313" key="10">
    <source>
        <dbReference type="Proteomes" id="UP000803844"/>
    </source>
</evidence>
<comment type="catalytic activity">
    <reaction evidence="1">
        <text>Thiol-dependent hydrolysis of ester, thioester, amide, peptide and isopeptide bonds formed by the C-terminal Gly of ubiquitin (a 76-residue protein attached to proteins as an intracellular targeting signal).</text>
        <dbReference type="EC" id="3.4.19.12"/>
    </reaction>
</comment>
<dbReference type="PROSITE" id="PS00973">
    <property type="entry name" value="USP_2"/>
    <property type="match status" value="1"/>
</dbReference>
<dbReference type="GeneID" id="63832461"/>
<feature type="domain" description="USP" evidence="8">
    <location>
        <begin position="624"/>
        <end position="1274"/>
    </location>
</feature>
<feature type="region of interest" description="Disordered" evidence="7">
    <location>
        <begin position="1469"/>
        <end position="1535"/>
    </location>
</feature>
<dbReference type="InterPro" id="IPR001394">
    <property type="entry name" value="Peptidase_C19_UCH"/>
</dbReference>
<dbReference type="Pfam" id="PF00443">
    <property type="entry name" value="UCH"/>
    <property type="match status" value="1"/>
</dbReference>
<proteinExistence type="predicted"/>
<feature type="region of interest" description="Disordered" evidence="7">
    <location>
        <begin position="726"/>
        <end position="786"/>
    </location>
</feature>
<evidence type="ECO:0000256" key="6">
    <source>
        <dbReference type="ARBA" id="ARBA00022807"/>
    </source>
</evidence>
<dbReference type="InterPro" id="IPR038765">
    <property type="entry name" value="Papain-like_cys_pep_sf"/>
</dbReference>
<feature type="compositionally biased region" description="Polar residues" evidence="7">
    <location>
        <begin position="23"/>
        <end position="37"/>
    </location>
</feature>
<evidence type="ECO:0000256" key="3">
    <source>
        <dbReference type="ARBA" id="ARBA00022670"/>
    </source>
</evidence>
<dbReference type="GO" id="GO:0016579">
    <property type="term" value="P:protein deubiquitination"/>
    <property type="evidence" value="ECO:0007669"/>
    <property type="project" value="InterPro"/>
</dbReference>
<dbReference type="GO" id="GO:0004843">
    <property type="term" value="F:cysteine-type deubiquitinase activity"/>
    <property type="evidence" value="ECO:0007669"/>
    <property type="project" value="UniProtKB-EC"/>
</dbReference>
<dbReference type="PANTHER" id="PTHR43982">
    <property type="entry name" value="UBIQUITIN CARBOXYL-TERMINAL HYDROLASE"/>
    <property type="match status" value="1"/>
</dbReference>
<feature type="region of interest" description="Disordered" evidence="7">
    <location>
        <begin position="1288"/>
        <end position="1338"/>
    </location>
</feature>
<feature type="region of interest" description="Disordered" evidence="7">
    <location>
        <begin position="1604"/>
        <end position="1668"/>
    </location>
</feature>
<dbReference type="GO" id="GO:0070628">
    <property type="term" value="F:proteasome binding"/>
    <property type="evidence" value="ECO:0007669"/>
    <property type="project" value="TreeGrafter"/>
</dbReference>
<keyword evidence="10" id="KW-1185">Reference proteome</keyword>
<evidence type="ECO:0000256" key="5">
    <source>
        <dbReference type="ARBA" id="ARBA00022801"/>
    </source>
</evidence>
<dbReference type="InterPro" id="IPR044635">
    <property type="entry name" value="UBP14-like"/>
</dbReference>
<dbReference type="EC" id="3.4.19.12" evidence="2"/>
<keyword evidence="6" id="KW-0788">Thiol protease</keyword>
<evidence type="ECO:0000313" key="9">
    <source>
        <dbReference type="EMBL" id="KAF3763863.1"/>
    </source>
</evidence>
<evidence type="ECO:0000256" key="1">
    <source>
        <dbReference type="ARBA" id="ARBA00000707"/>
    </source>
</evidence>
<feature type="compositionally biased region" description="Basic and acidic residues" evidence="7">
    <location>
        <begin position="1511"/>
        <end position="1535"/>
    </location>
</feature>
<feature type="region of interest" description="Disordered" evidence="7">
    <location>
        <begin position="1"/>
        <end position="87"/>
    </location>
</feature>
<dbReference type="Proteomes" id="UP000803844">
    <property type="component" value="Unassembled WGS sequence"/>
</dbReference>
<feature type="region of interest" description="Disordered" evidence="7">
    <location>
        <begin position="815"/>
        <end position="884"/>
    </location>
</feature>
<evidence type="ECO:0000256" key="4">
    <source>
        <dbReference type="ARBA" id="ARBA00022786"/>
    </source>
</evidence>
<name>A0A9P5CM86_CRYP1</name>
<feature type="compositionally biased region" description="Polar residues" evidence="7">
    <location>
        <begin position="846"/>
        <end position="856"/>
    </location>
</feature>
<dbReference type="InterPro" id="IPR028889">
    <property type="entry name" value="USP"/>
</dbReference>
<evidence type="ECO:0000259" key="8">
    <source>
        <dbReference type="PROSITE" id="PS50235"/>
    </source>
</evidence>
<dbReference type="GO" id="GO:0043161">
    <property type="term" value="P:proteasome-mediated ubiquitin-dependent protein catabolic process"/>
    <property type="evidence" value="ECO:0007669"/>
    <property type="project" value="InterPro"/>
</dbReference>
<keyword evidence="5" id="KW-0378">Hydrolase</keyword>
<sequence>MPSSRCRHSSVSPPPPPKRQRSENANTDDNNQVQSSLDMAVMGESTTGPHTRSQGLPPPYTELNAENADPVHDNLGRRGQTANSDTRAQGRLAAKWIADLMGGTLAGPALACSASRPAHNLHTVTSQTGIDAEEEVVVCICETCKATFTFIVQFAGTCCRPGIERMHHIVPVASRETTSSDKYYPNTYTAEFRCSASVCQLSIQLQKCEPRLPANFEAALVDRAAVRARLDEFMAAEPARYEDLLSPDRLPKLVPSYYLLQYLNDVVSLNPEEKRRVSIRNKFFTLCFSDKMDILDYLDFESYAEDDEVFVQLPTLEDYPPESFMITPYQSKRAWFEILRIHLAFLLTDMPKHLKPPIDVKADRSSKETLMQLLDADYTKTTFRNLDDYDAQMFDTLGVVKDMHELLLWYACICENQTNPAGRQAIFEAISHVSQGREAVCADLRLFLENEQIYWATEASKKDVQPSTPLSRALRYFDLPEDCTVLQVLGAFNVALANSRSPDDTKAARLNASIIGKARRSRPIMDRVCTFDSTAEALSFIGFDAGAGGTREDPDFVHAHLVATADDSDSSFDRILVASAARLVAESHGNHQGLLSFASEQQSLAGEPWLTDAIKPAINYTLPAGLANIRNTCYLNSILQYLHTVVPVRDVIMNWESYRLEPTEANIQSRRLGGSGSTLDKGEAFLAANFVEEMRGLFHELQTSEARFVTPKQRLALAALNTPEKLVERKSEEKPTAFIGPLVGPLPNPNADDDDLPPPPPLPDRPSHKSAQQTQGPPAGPTITVNPVLENFDSISDVSSGTLVDENTEDVGQTYVTSGRQDGKPVPPVIPAKQRSPLEDDEKETSQGVVSTTRGRSSTREQEIRDGSDVKMSGVDDPAGDTKAEDTATLEDKIVEALGNEKVTGTDQQDVEEVMGNILEHLHAAIMPTGTDATTGKQTDQITETFYWRSRKYIRSVDLKTGKPKSDYRTVDDLSRWMTAFPAPEGKVDLYTALDSSFDQEFQEDGHETFTSITRTSPILHVYIQRSQNIDGRLGRNNNIVEIPEALWLDRYMDGPSESDIFQRRQRSWNLKRRLQALNGQPPQEPSKVNDQFKKASVKEAGFEIINDNVDQYEDALLSVDNTGEGEGEDEFVSILDPETQKILADHNLLPSNVSRDSVMGEPSEREVQLANLDPGASRRVKEKADLDKIKAQDELSTLFADQHEIGYRLHAVICHGGILTSGHYWVWIYDFKKKVWRKYNDDTVTEHSESDSAKVLAELNSSGSPYYLAYVRLDEIEKMVAVPERFPPVQEADETGEATTGSLTTRGSAKDGYGHATNTTANIHDPSAGPHNLGVDKAIHPDTEMEDAHCHEQQRDTIQTSASLLSTPGVITNETLSRPLFGNSISAPHIAEGDADVVPSSRRGHVDVDQVSTRPSLGHDTPEDLSMLDLGSAGDRQTYNDEEDAMNLDTPDTASARTEISHRSGLYLDHGQTSDLPHVDRHSGFKSLVDKPLDHHDGTPPTAPGVTFRGRVELSPRKESSRDQPDRGTRDRENPLVAGLVETDSHAHSENTLPTQTFHVGKVSIGETHLLPDWPQWAQTLDERGHLCNEFPNPTFTTISAARSASRPDTQAPMSPIPASQTGMQNAETSQQESQSIAGDSVDTSLAKVPGDLETGKSSHPGTARSPLLRKRASFGEAGINRGKSPACVRHLYAAWRAGKLPFSTRDESFRFREVVDSEPGQILAQGPHRFGTSRVEDQRGEPLADGRMAAIRVTQDDQIAAADASEVTEIYLDDDLIGAASSDGPIEKWYRLMLSPWSVERNDQSSEEGDDGEGEDG</sequence>
<dbReference type="EMBL" id="MU032349">
    <property type="protein sequence ID" value="KAF3763863.1"/>
    <property type="molecule type" value="Genomic_DNA"/>
</dbReference>
<dbReference type="RefSeq" id="XP_040774824.1">
    <property type="nucleotide sequence ID" value="XM_040915332.1"/>
</dbReference>
<dbReference type="PANTHER" id="PTHR43982:SF6">
    <property type="entry name" value="UBIQUITIN CARBOXYL-TERMINAL HYDROLASE 2-RELATED"/>
    <property type="match status" value="1"/>
</dbReference>
<dbReference type="InterPro" id="IPR018200">
    <property type="entry name" value="USP_CS"/>
</dbReference>
<gene>
    <name evidence="9" type="ORF">M406DRAFT_109066</name>
</gene>
<feature type="region of interest" description="Disordered" evidence="7">
    <location>
        <begin position="1394"/>
        <end position="1439"/>
    </location>
</feature>
<comment type="caution">
    <text evidence="9">The sequence shown here is derived from an EMBL/GenBank/DDBJ whole genome shotgun (WGS) entry which is preliminary data.</text>
</comment>
<keyword evidence="3" id="KW-0645">Protease</keyword>
<accession>A0A9P5CM86</accession>
<dbReference type="PROSITE" id="PS50235">
    <property type="entry name" value="USP_3"/>
    <property type="match status" value="1"/>
</dbReference>
<reference evidence="9" key="1">
    <citation type="journal article" date="2020" name="Phytopathology">
        <title>Genome sequence of the chestnut blight fungus Cryphonectria parasitica EP155: A fundamental resource for an archetypical invasive plant pathogen.</title>
        <authorList>
            <person name="Crouch J.A."/>
            <person name="Dawe A."/>
            <person name="Aerts A."/>
            <person name="Barry K."/>
            <person name="Churchill A.C.L."/>
            <person name="Grimwood J."/>
            <person name="Hillman B."/>
            <person name="Milgroom M.G."/>
            <person name="Pangilinan J."/>
            <person name="Smith M."/>
            <person name="Salamov A."/>
            <person name="Schmutz J."/>
            <person name="Yadav J."/>
            <person name="Grigoriev I.V."/>
            <person name="Nuss D."/>
        </authorList>
    </citation>
    <scope>NUCLEOTIDE SEQUENCE</scope>
    <source>
        <strain evidence="9">EP155</strain>
    </source>
</reference>
<protein>
    <recommendedName>
        <fullName evidence="2">ubiquitinyl hydrolase 1</fullName>
        <ecNumber evidence="2">3.4.19.12</ecNumber>
    </recommendedName>
</protein>